<dbReference type="AlphaFoldDB" id="S8DPI4"/>
<dbReference type="EMBL" id="KE504229">
    <property type="protein sequence ID" value="EPS94567.1"/>
    <property type="molecule type" value="Genomic_DNA"/>
</dbReference>
<gene>
    <name evidence="1" type="ORF">FOMPIDRAFT_125895</name>
</gene>
<dbReference type="HOGENOM" id="CLU_516814_0_0_1"/>
<dbReference type="InParanoid" id="S8DPI4"/>
<keyword evidence="2" id="KW-1185">Reference proteome</keyword>
<proteinExistence type="predicted"/>
<dbReference type="STRING" id="743788.S8DPI4"/>
<dbReference type="PANTHER" id="PTHR42034:SF1">
    <property type="entry name" value="CONDENSATION DOMAIN-CONTAINING PROTEIN"/>
    <property type="match status" value="1"/>
</dbReference>
<reference evidence="1 2" key="1">
    <citation type="journal article" date="2012" name="Science">
        <title>The Paleozoic origin of enzymatic lignin decomposition reconstructed from 31 fungal genomes.</title>
        <authorList>
            <person name="Floudas D."/>
            <person name="Binder M."/>
            <person name="Riley R."/>
            <person name="Barry K."/>
            <person name="Blanchette R.A."/>
            <person name="Henrissat B."/>
            <person name="Martinez A.T."/>
            <person name="Otillar R."/>
            <person name="Spatafora J.W."/>
            <person name="Yadav J.S."/>
            <person name="Aerts A."/>
            <person name="Benoit I."/>
            <person name="Boyd A."/>
            <person name="Carlson A."/>
            <person name="Copeland A."/>
            <person name="Coutinho P.M."/>
            <person name="de Vries R.P."/>
            <person name="Ferreira P."/>
            <person name="Findley K."/>
            <person name="Foster B."/>
            <person name="Gaskell J."/>
            <person name="Glotzer D."/>
            <person name="Gorecki P."/>
            <person name="Heitman J."/>
            <person name="Hesse C."/>
            <person name="Hori C."/>
            <person name="Igarashi K."/>
            <person name="Jurgens J.A."/>
            <person name="Kallen N."/>
            <person name="Kersten P."/>
            <person name="Kohler A."/>
            <person name="Kuees U."/>
            <person name="Kumar T.K.A."/>
            <person name="Kuo A."/>
            <person name="LaButti K."/>
            <person name="Larrondo L.F."/>
            <person name="Lindquist E."/>
            <person name="Ling A."/>
            <person name="Lombard V."/>
            <person name="Lucas S."/>
            <person name="Lundell T."/>
            <person name="Martin R."/>
            <person name="McLaughlin D.J."/>
            <person name="Morgenstern I."/>
            <person name="Morin E."/>
            <person name="Murat C."/>
            <person name="Nagy L.G."/>
            <person name="Nolan M."/>
            <person name="Ohm R.A."/>
            <person name="Patyshakuliyeva A."/>
            <person name="Rokas A."/>
            <person name="Ruiz-Duenas F.J."/>
            <person name="Sabat G."/>
            <person name="Salamov A."/>
            <person name="Samejima M."/>
            <person name="Schmutz J."/>
            <person name="Slot J.C."/>
            <person name="St John F."/>
            <person name="Stenlid J."/>
            <person name="Sun H."/>
            <person name="Sun S."/>
            <person name="Syed K."/>
            <person name="Tsang A."/>
            <person name="Wiebenga A."/>
            <person name="Young D."/>
            <person name="Pisabarro A."/>
            <person name="Eastwood D.C."/>
            <person name="Martin F."/>
            <person name="Cullen D."/>
            <person name="Grigoriev I.V."/>
            <person name="Hibbett D.S."/>
        </authorList>
    </citation>
    <scope>NUCLEOTIDE SEQUENCE</scope>
    <source>
        <strain evidence="2">FP-58527</strain>
    </source>
</reference>
<name>S8DPI4_FOMSC</name>
<protein>
    <recommendedName>
        <fullName evidence="3">Condensation domain-containing protein</fullName>
    </recommendedName>
</protein>
<sequence length="496" mass="54012">MVIETSAPDPAIEALMARMPKIAHTAHRPLSTGELSYAITRSGGGIADPSTVVSLVCSQGHLITDDEVILACAALRLRHPLLASKLTLVGVPQYTPTRRAAKEQIEFHTFDDQDAAVLALRDAWVAFDLDNALDYVFGLITTHFVTDNRRRLNVVRQFLELLANPGRAKAELDAYFATGSRPAPVIPISTEQFQPKPSGDKSEALQAQVAYDELVTRYANEPMSGIIPDGSLRAPLRPRMVRKVWSAGETARILRACKAHSATVTHLVNVAGSLSSVYPSLNAAAAPASEISYCFDFFQAVDVAAKAASKAETEMETVVRMDLYPVVLRVTRAQIVDSANEPEGVWDIARLYKEQNDAFLKSPYFWHLLAMHSVRVTESYQAMLAGKPSLPFMSSLGDLKTLLPARYPVHPPAASSDGGSEATGAEIRITDNWTAGMVDPLSLAVHLFTFDGRLHLQCRHNVSFMSDALVVPWFDGLIEIVSRAVESVPGGLEAHS</sequence>
<dbReference type="PANTHER" id="PTHR42034">
    <property type="entry name" value="CHROMOSOME 7, WHOLE GENOME SHOTGUN SEQUENCE-RELATED"/>
    <property type="match status" value="1"/>
</dbReference>
<evidence type="ECO:0008006" key="3">
    <source>
        <dbReference type="Google" id="ProtNLM"/>
    </source>
</evidence>
<evidence type="ECO:0000313" key="1">
    <source>
        <dbReference type="EMBL" id="EPS94567.1"/>
    </source>
</evidence>
<evidence type="ECO:0000313" key="2">
    <source>
        <dbReference type="Proteomes" id="UP000015241"/>
    </source>
</evidence>
<organism evidence="1 2">
    <name type="scientific">Fomitopsis schrenkii</name>
    <name type="common">Brown rot fungus</name>
    <dbReference type="NCBI Taxonomy" id="2126942"/>
    <lineage>
        <taxon>Eukaryota</taxon>
        <taxon>Fungi</taxon>
        <taxon>Dikarya</taxon>
        <taxon>Basidiomycota</taxon>
        <taxon>Agaricomycotina</taxon>
        <taxon>Agaricomycetes</taxon>
        <taxon>Polyporales</taxon>
        <taxon>Fomitopsis</taxon>
    </lineage>
</organism>
<accession>S8DPI4</accession>
<dbReference type="OrthoDB" id="2768710at2759"/>
<dbReference type="Proteomes" id="UP000015241">
    <property type="component" value="Unassembled WGS sequence"/>
</dbReference>